<dbReference type="GO" id="GO:0044718">
    <property type="term" value="P:siderophore transmembrane transport"/>
    <property type="evidence" value="ECO:0007669"/>
    <property type="project" value="TreeGrafter"/>
</dbReference>
<evidence type="ECO:0000256" key="7">
    <source>
        <dbReference type="ARBA" id="ARBA00023136"/>
    </source>
</evidence>
<evidence type="ECO:0000256" key="6">
    <source>
        <dbReference type="ARBA" id="ARBA00023077"/>
    </source>
</evidence>
<keyword evidence="7" id="KW-0472">Membrane</keyword>
<dbReference type="Pfam" id="PF00593">
    <property type="entry name" value="TonB_dep_Rec_b-barrel"/>
    <property type="match status" value="1"/>
</dbReference>
<evidence type="ECO:0000256" key="9">
    <source>
        <dbReference type="ARBA" id="ARBA00023237"/>
    </source>
</evidence>
<protein>
    <submittedName>
        <fullName evidence="11">TonB-dependent receptor</fullName>
    </submittedName>
</protein>
<evidence type="ECO:0000256" key="2">
    <source>
        <dbReference type="ARBA" id="ARBA00022448"/>
    </source>
</evidence>
<keyword evidence="4" id="KW-0812">Transmembrane</keyword>
<dbReference type="PANTHER" id="PTHR30069:SF29">
    <property type="entry name" value="HEMOGLOBIN AND HEMOGLOBIN-HAPTOGLOBIN-BINDING PROTEIN 1-RELATED"/>
    <property type="match status" value="1"/>
</dbReference>
<evidence type="ECO:0000256" key="3">
    <source>
        <dbReference type="ARBA" id="ARBA00022452"/>
    </source>
</evidence>
<keyword evidence="6" id="KW-0798">TonB box</keyword>
<proteinExistence type="predicted"/>
<evidence type="ECO:0000256" key="5">
    <source>
        <dbReference type="ARBA" id="ARBA00022729"/>
    </source>
</evidence>
<dbReference type="GO" id="GO:0009279">
    <property type="term" value="C:cell outer membrane"/>
    <property type="evidence" value="ECO:0007669"/>
    <property type="project" value="UniProtKB-SubCell"/>
</dbReference>
<comment type="subcellular location">
    <subcellularLocation>
        <location evidence="1">Cell outer membrane</location>
        <topology evidence="1">Multi-pass membrane protein</topology>
    </subcellularLocation>
</comment>
<dbReference type="SUPFAM" id="SSF56935">
    <property type="entry name" value="Porins"/>
    <property type="match status" value="1"/>
</dbReference>
<evidence type="ECO:0000313" key="11">
    <source>
        <dbReference type="EMBL" id="QFR43782.1"/>
    </source>
</evidence>
<keyword evidence="2" id="KW-0813">Transport</keyword>
<feature type="domain" description="TonB-dependent receptor-like beta-barrel" evidence="10">
    <location>
        <begin position="207"/>
        <end position="489"/>
    </location>
</feature>
<evidence type="ECO:0000256" key="1">
    <source>
        <dbReference type="ARBA" id="ARBA00004571"/>
    </source>
</evidence>
<gene>
    <name evidence="11" type="ORF">FJR47_07605</name>
</gene>
<dbReference type="KEGG" id="suln:FJR47_07605"/>
<sequence>MKIYLFLIFLTTLLFSKEADIDELLSQYRAASELYFETKNEEAGHIIVFSRADLDKMQAYTLNDVLKTLRMFTLKTTNFGMSSLVKTPYSEQSMSSVKIFINSYELTSVTSGTSMAQFGKMGLNHIDHIEVYQASNSITFSGEPGNMIIKLYTKDSSRERAFVSQLSLDSEGGSRAQIIEADTFNGYSCLANIDIGKNEYKKYKNNQSTLSRDGYRGQFYFNLSKKEDFMLEAGSSSEKYDLFSGIGSSIEDGEVDVKYHYIQFTKYLDTSLKFIFSSTYETLEIENSDTTGISLFDETIANDFIMRAGSYTNSAILEKRHKYKNNNLLFGAQVKFKRFFLDELKSNSTEKPIILGPKKLDIYMAYFEDIYSINKDHKITLGLKFDHYDSHFGTSSTQETFRLGYIGRLSENFSLKSFVQKGYIYPIFAQTTFSPIYNPNPYLKSSKTAIAKVELEYKKESVTITAGAGGSKSKNGIIYDASEKIYINNDKNSDYKHFFINSSYKFNADNKIIFEYFKAYKDNFYFSSDEGVLLQIYNRVNKFDIYNELVYRSSYIGVDGVHIDAGYDYTAGIIYHYSKKLDLKIKGENIFDKAIQNSISGIKVPALEKRAIFTMEYIF</sequence>
<dbReference type="GO" id="GO:0015344">
    <property type="term" value="F:siderophore uptake transmembrane transporter activity"/>
    <property type="evidence" value="ECO:0007669"/>
    <property type="project" value="TreeGrafter"/>
</dbReference>
<keyword evidence="3" id="KW-1134">Transmembrane beta strand</keyword>
<evidence type="ECO:0000256" key="8">
    <source>
        <dbReference type="ARBA" id="ARBA00023170"/>
    </source>
</evidence>
<dbReference type="InterPro" id="IPR000531">
    <property type="entry name" value="Beta-barrel_TonB"/>
</dbReference>
<dbReference type="EMBL" id="CP041166">
    <property type="protein sequence ID" value="QFR43782.1"/>
    <property type="molecule type" value="Genomic_DNA"/>
</dbReference>
<dbReference type="Proteomes" id="UP000326061">
    <property type="component" value="Chromosome"/>
</dbReference>
<dbReference type="AlphaFoldDB" id="A0AAJ4A4L5"/>
<dbReference type="PANTHER" id="PTHR30069">
    <property type="entry name" value="TONB-DEPENDENT OUTER MEMBRANE RECEPTOR"/>
    <property type="match status" value="1"/>
</dbReference>
<keyword evidence="5" id="KW-0732">Signal</keyword>
<accession>A0AAJ4A4L5</accession>
<dbReference type="Gene3D" id="2.40.170.20">
    <property type="entry name" value="TonB-dependent receptor, beta-barrel domain"/>
    <property type="match status" value="1"/>
</dbReference>
<keyword evidence="9" id="KW-0998">Cell outer membrane</keyword>
<organism evidence="11 12">
    <name type="scientific">Sulfurimonas xiamenensis</name>
    <dbReference type="NCBI Taxonomy" id="2590021"/>
    <lineage>
        <taxon>Bacteria</taxon>
        <taxon>Pseudomonadati</taxon>
        <taxon>Campylobacterota</taxon>
        <taxon>Epsilonproteobacteria</taxon>
        <taxon>Campylobacterales</taxon>
        <taxon>Sulfurimonadaceae</taxon>
        <taxon>Sulfurimonas</taxon>
    </lineage>
</organism>
<evidence type="ECO:0000259" key="10">
    <source>
        <dbReference type="Pfam" id="PF00593"/>
    </source>
</evidence>
<keyword evidence="8 11" id="KW-0675">Receptor</keyword>
<evidence type="ECO:0000313" key="12">
    <source>
        <dbReference type="Proteomes" id="UP000326061"/>
    </source>
</evidence>
<dbReference type="InterPro" id="IPR039426">
    <property type="entry name" value="TonB-dep_rcpt-like"/>
</dbReference>
<name>A0AAJ4A4L5_9BACT</name>
<keyword evidence="12" id="KW-1185">Reference proteome</keyword>
<reference evidence="12" key="1">
    <citation type="submission" date="2019-06" db="EMBL/GenBank/DDBJ databases">
        <title>Sulfurimonas gotlandica sp. nov., a chemoautotrophic and psychrotolerant epsilonproteobacterium isolated from a pelagic redoxcline, and an emended description of the genus Sulfurimonas.</title>
        <authorList>
            <person name="Wang S."/>
            <person name="Jiang L."/>
            <person name="Shao Z."/>
        </authorList>
    </citation>
    <scope>NUCLEOTIDE SEQUENCE [LARGE SCALE GENOMIC DNA]</scope>
    <source>
        <strain evidence="12">1-1N</strain>
    </source>
</reference>
<dbReference type="InterPro" id="IPR036942">
    <property type="entry name" value="Beta-barrel_TonB_sf"/>
</dbReference>
<dbReference type="RefSeq" id="WP_152299843.1">
    <property type="nucleotide sequence ID" value="NZ_CP041166.1"/>
</dbReference>
<evidence type="ECO:0000256" key="4">
    <source>
        <dbReference type="ARBA" id="ARBA00022692"/>
    </source>
</evidence>